<evidence type="ECO:0000256" key="12">
    <source>
        <dbReference type="ARBA" id="ARBA00023310"/>
    </source>
</evidence>
<accession>A0A2Z4EKW9</accession>
<evidence type="ECO:0000256" key="6">
    <source>
        <dbReference type="ARBA" id="ARBA00022547"/>
    </source>
</evidence>
<dbReference type="GO" id="GO:0045259">
    <property type="term" value="C:proton-transporting ATP synthase complex"/>
    <property type="evidence" value="ECO:0007669"/>
    <property type="project" value="UniProtKB-KW"/>
</dbReference>
<feature type="transmembrane region" description="Helical" evidence="14">
    <location>
        <begin position="195"/>
        <end position="218"/>
    </location>
</feature>
<evidence type="ECO:0000256" key="4">
    <source>
        <dbReference type="ARBA" id="ARBA00011648"/>
    </source>
</evidence>
<comment type="function">
    <text evidence="1">Mitochondrial membrane ATP synthase (F(1)F(0) ATP synthase or Complex V) produces ATP from ADP in the presence of a proton gradient across the membrane which is generated by electron transport complexes of the respiratory chain. F-type ATPases consist of two structural domains, F(1) - containing the extramembraneous catalytic core and F(0) - containing the membrane proton channel, linked together by a central stalk and a peripheral stalk. During catalysis, ATP synthesis in the catalytic domain of F(1) is coupled via a rotary mechanism of the central stalk subunits to proton translocation. Key component of the proton channel; it may play a direct role in the translocation of protons across the membrane.</text>
</comment>
<name>A0A2Z4EKW9_9CHLO</name>
<evidence type="ECO:0000313" key="15">
    <source>
        <dbReference type="EMBL" id="AWV56920.1"/>
    </source>
</evidence>
<dbReference type="EMBL" id="MF287800">
    <property type="protein sequence ID" value="AWV56920.1"/>
    <property type="molecule type" value="Genomic_DNA"/>
</dbReference>
<dbReference type="Pfam" id="PF00119">
    <property type="entry name" value="ATP-synt_A"/>
    <property type="match status" value="1"/>
</dbReference>
<geneLocation type="mitochondrion" evidence="15"/>
<reference evidence="15" key="1">
    <citation type="submission" date="2017-06" db="EMBL/GenBank/DDBJ databases">
        <title>Phylogenomics of Hydrodictyaceae.</title>
        <authorList>
            <person name="McManus H.A."/>
            <person name="Fucikova K."/>
            <person name="Lewis L.A."/>
            <person name="Lewis P.O."/>
            <person name="Karol K.G."/>
        </authorList>
    </citation>
    <scope>NUCLEOTIDE SEQUENCE</scope>
</reference>
<keyword evidence="11 14" id="KW-0472">Membrane</keyword>
<sequence length="342" mass="37250">MTNFEAFIFNSSAELWQSIPLISFHYSLLSLIFSANLWAVTAAVLMLILVWNNPQNHAYAQAGSSAVDSLRKSIYAFWNGQILERVHLKWRDLSSRLLLSNVLPGVSTPGPSGPVLRPGQSAGQLEPVLSRALHQTEASVSTRLQAVNIKTNRLPAAWISLSPVQRKTTGVWVTVLFFVLLTSNAFGLVPLCGLITAQAGTTLGLSFALLTLITFAGIQRLKGRFVKLFLPSGPSWPMAPLFILLESVSYSFRAISLGVRLWLNVFSGHLLLHLFTAFLLVPVFSSNLILALPITALAACLLMALTGLETMVAVLQSGVFGLLSSFYLTEVLSKRDSLLKAI</sequence>
<dbReference type="InterPro" id="IPR045083">
    <property type="entry name" value="ATP_synth_F0_asu_bact/mt"/>
</dbReference>
<proteinExistence type="inferred from homology"/>
<comment type="subunit">
    <text evidence="4">F-type ATPases have 2 components, CF(1) - the catalytic core - and CF(0) - the membrane proton channel. CF(1) has five subunits: alpha(3), beta(3), gamma(1), delta(1), epsilon(1). CF(0) has three main subunits: a, b and c.</text>
</comment>
<feature type="transmembrane region" description="Helical" evidence="14">
    <location>
        <begin position="288"/>
        <end position="308"/>
    </location>
</feature>
<feature type="transmembrane region" description="Helical" evidence="14">
    <location>
        <begin position="170"/>
        <end position="189"/>
    </location>
</feature>
<evidence type="ECO:0000256" key="11">
    <source>
        <dbReference type="ARBA" id="ARBA00023136"/>
    </source>
</evidence>
<gene>
    <name evidence="15" type="primary">atp6</name>
</gene>
<evidence type="ECO:0000256" key="1">
    <source>
        <dbReference type="ARBA" id="ARBA00002070"/>
    </source>
</evidence>
<dbReference type="Gene3D" id="1.20.120.220">
    <property type="entry name" value="ATP synthase, F0 complex, subunit A"/>
    <property type="match status" value="1"/>
</dbReference>
<dbReference type="CDD" id="cd00310">
    <property type="entry name" value="ATP-synt_Fo_a_6"/>
    <property type="match status" value="1"/>
</dbReference>
<evidence type="ECO:0000256" key="14">
    <source>
        <dbReference type="SAM" id="Phobius"/>
    </source>
</evidence>
<evidence type="ECO:0000256" key="10">
    <source>
        <dbReference type="ARBA" id="ARBA00023065"/>
    </source>
</evidence>
<feature type="transmembrane region" description="Helical" evidence="14">
    <location>
        <begin position="314"/>
        <end position="332"/>
    </location>
</feature>
<evidence type="ECO:0000256" key="13">
    <source>
        <dbReference type="RuleBase" id="RU004450"/>
    </source>
</evidence>
<keyword evidence="15" id="KW-0496">Mitochondrion</keyword>
<evidence type="ECO:0000256" key="3">
    <source>
        <dbReference type="ARBA" id="ARBA00006810"/>
    </source>
</evidence>
<protein>
    <recommendedName>
        <fullName evidence="13">ATP synthase subunit a</fullName>
    </recommendedName>
</protein>
<keyword evidence="9 14" id="KW-1133">Transmembrane helix</keyword>
<keyword evidence="10" id="KW-0406">Ion transport</keyword>
<dbReference type="InterPro" id="IPR035908">
    <property type="entry name" value="F0_ATP_A_sf"/>
</dbReference>
<evidence type="ECO:0000256" key="5">
    <source>
        <dbReference type="ARBA" id="ARBA00022448"/>
    </source>
</evidence>
<dbReference type="GO" id="GO:0046933">
    <property type="term" value="F:proton-transporting ATP synthase activity, rotational mechanism"/>
    <property type="evidence" value="ECO:0007669"/>
    <property type="project" value="TreeGrafter"/>
</dbReference>
<keyword evidence="5" id="KW-0813">Transport</keyword>
<dbReference type="InterPro" id="IPR000568">
    <property type="entry name" value="ATP_synth_F0_asu"/>
</dbReference>
<dbReference type="AlphaFoldDB" id="A0A2Z4EKW9"/>
<feature type="transmembrane region" description="Helical" evidence="14">
    <location>
        <begin position="261"/>
        <end position="281"/>
    </location>
</feature>
<comment type="similarity">
    <text evidence="3">Belongs to the ATPase A chain family.</text>
</comment>
<keyword evidence="8" id="KW-0375">Hydrogen ion transport</keyword>
<evidence type="ECO:0000256" key="9">
    <source>
        <dbReference type="ARBA" id="ARBA00022989"/>
    </source>
</evidence>
<feature type="transmembrane region" description="Helical" evidence="14">
    <location>
        <begin position="24"/>
        <end position="51"/>
    </location>
</feature>
<dbReference type="NCBIfam" id="TIGR01131">
    <property type="entry name" value="ATP_synt_6_or_A"/>
    <property type="match status" value="1"/>
</dbReference>
<dbReference type="PANTHER" id="PTHR11410:SF0">
    <property type="entry name" value="ATP SYNTHASE SUBUNIT A"/>
    <property type="match status" value="1"/>
</dbReference>
<comment type="subcellular location">
    <subcellularLocation>
        <location evidence="2">Membrane</location>
        <topology evidence="2">Multi-pass membrane protein</topology>
    </subcellularLocation>
    <subcellularLocation>
        <location evidence="13">Mitochondrion inner membrane</location>
        <topology evidence="13">Multi-pass membrane protein</topology>
    </subcellularLocation>
</comment>
<evidence type="ECO:0000256" key="7">
    <source>
        <dbReference type="ARBA" id="ARBA00022692"/>
    </source>
</evidence>
<dbReference type="PANTHER" id="PTHR11410">
    <property type="entry name" value="ATP SYNTHASE SUBUNIT A"/>
    <property type="match status" value="1"/>
</dbReference>
<keyword evidence="7 14" id="KW-0812">Transmembrane</keyword>
<keyword evidence="6" id="KW-0138">CF(0)</keyword>
<evidence type="ECO:0000256" key="2">
    <source>
        <dbReference type="ARBA" id="ARBA00004141"/>
    </source>
</evidence>
<evidence type="ECO:0000256" key="8">
    <source>
        <dbReference type="ARBA" id="ARBA00022781"/>
    </source>
</evidence>
<dbReference type="GO" id="GO:0005743">
    <property type="term" value="C:mitochondrial inner membrane"/>
    <property type="evidence" value="ECO:0007669"/>
    <property type="project" value="UniProtKB-SubCell"/>
</dbReference>
<dbReference type="SUPFAM" id="SSF81336">
    <property type="entry name" value="F1F0 ATP synthase subunit A"/>
    <property type="match status" value="1"/>
</dbReference>
<organism evidence="15">
    <name type="scientific">Lacunastrum gracillimum</name>
    <dbReference type="NCBI Taxonomy" id="427913"/>
    <lineage>
        <taxon>Eukaryota</taxon>
        <taxon>Viridiplantae</taxon>
        <taxon>Chlorophyta</taxon>
        <taxon>core chlorophytes</taxon>
        <taxon>Chlorophyceae</taxon>
        <taxon>CS clade</taxon>
        <taxon>Sphaeropleales</taxon>
        <taxon>Hydrodictyaceae</taxon>
        <taxon>Lacunastrum</taxon>
    </lineage>
</organism>
<keyword evidence="12" id="KW-0066">ATP synthesis</keyword>
<dbReference type="PRINTS" id="PR00123">
    <property type="entry name" value="ATPASEA"/>
</dbReference>